<sequence>MIVHHANCLQEGIDNHRPDKFKATLFQVFADLLRQLCFCGNFCFATPTINNGFVPNILPQEIRKTAKFLFYVEHCHSVVSDRFKLC</sequence>
<comment type="caution">
    <text evidence="1">The sequence shown here is derived from an EMBL/GenBank/DDBJ whole genome shotgun (WGS) entry which is preliminary data.</text>
</comment>
<gene>
    <name evidence="1" type="ORF">SDC9_100080</name>
</gene>
<name>A0A645AR33_9ZZZZ</name>
<accession>A0A645AR33</accession>
<dbReference type="AlphaFoldDB" id="A0A645AR33"/>
<evidence type="ECO:0000313" key="1">
    <source>
        <dbReference type="EMBL" id="MPM53313.1"/>
    </source>
</evidence>
<dbReference type="EMBL" id="VSSQ01014279">
    <property type="protein sequence ID" value="MPM53313.1"/>
    <property type="molecule type" value="Genomic_DNA"/>
</dbReference>
<organism evidence="1">
    <name type="scientific">bioreactor metagenome</name>
    <dbReference type="NCBI Taxonomy" id="1076179"/>
    <lineage>
        <taxon>unclassified sequences</taxon>
        <taxon>metagenomes</taxon>
        <taxon>ecological metagenomes</taxon>
    </lineage>
</organism>
<reference evidence="1" key="1">
    <citation type="submission" date="2019-08" db="EMBL/GenBank/DDBJ databases">
        <authorList>
            <person name="Kucharzyk K."/>
            <person name="Murdoch R.W."/>
            <person name="Higgins S."/>
            <person name="Loffler F."/>
        </authorList>
    </citation>
    <scope>NUCLEOTIDE SEQUENCE</scope>
</reference>
<proteinExistence type="predicted"/>
<protein>
    <submittedName>
        <fullName evidence="1">Uncharacterized protein</fullName>
    </submittedName>
</protein>